<name>A0AAU9FMY4_DROMD</name>
<feature type="chain" id="PRO_5044020904" description="Seminal fluid protein" evidence="1">
    <location>
        <begin position="21"/>
        <end position="72"/>
    </location>
</feature>
<accession>A0AAU9FMY4</accession>
<keyword evidence="1" id="KW-0732">Signal</keyword>
<proteinExistence type="predicted"/>
<evidence type="ECO:0000313" key="3">
    <source>
        <dbReference type="Proteomes" id="UP001500889"/>
    </source>
</evidence>
<dbReference type="EMBL" id="AP029265">
    <property type="protein sequence ID" value="BFF97316.1"/>
    <property type="molecule type" value="Genomic_DNA"/>
</dbReference>
<evidence type="ECO:0000256" key="1">
    <source>
        <dbReference type="SAM" id="SignalP"/>
    </source>
</evidence>
<gene>
    <name evidence="2" type="ORF">DMAD_05754</name>
</gene>
<evidence type="ECO:0000313" key="2">
    <source>
        <dbReference type="EMBL" id="BFF97316.1"/>
    </source>
</evidence>
<feature type="signal peptide" evidence="1">
    <location>
        <begin position="1"/>
        <end position="20"/>
    </location>
</feature>
<protein>
    <recommendedName>
        <fullName evidence="4">Seminal fluid protein</fullName>
    </recommendedName>
</protein>
<dbReference type="Proteomes" id="UP001500889">
    <property type="component" value="Chromosome J"/>
</dbReference>
<dbReference type="AlphaFoldDB" id="A0AAU9FMY4"/>
<keyword evidence="3" id="KW-1185">Reference proteome</keyword>
<organism evidence="2 3">
    <name type="scientific">Drosophila madeirensis</name>
    <name type="common">Fruit fly</name>
    <dbReference type="NCBI Taxonomy" id="30013"/>
    <lineage>
        <taxon>Eukaryota</taxon>
        <taxon>Metazoa</taxon>
        <taxon>Ecdysozoa</taxon>
        <taxon>Arthropoda</taxon>
        <taxon>Hexapoda</taxon>
        <taxon>Insecta</taxon>
        <taxon>Pterygota</taxon>
        <taxon>Neoptera</taxon>
        <taxon>Endopterygota</taxon>
        <taxon>Diptera</taxon>
        <taxon>Brachycera</taxon>
        <taxon>Muscomorpha</taxon>
        <taxon>Ephydroidea</taxon>
        <taxon>Drosophilidae</taxon>
        <taxon>Drosophila</taxon>
        <taxon>Sophophora</taxon>
    </lineage>
</organism>
<reference evidence="2 3" key="1">
    <citation type="submission" date="2024-02" db="EMBL/GenBank/DDBJ databases">
        <title>A chromosome-level genome assembly of Drosophila madeirensis, a fruit fly species endemic to Madeira island.</title>
        <authorList>
            <person name="Tomihara K."/>
            <person name="Llopart A."/>
            <person name="Yamamoto D."/>
        </authorList>
    </citation>
    <scope>NUCLEOTIDE SEQUENCE [LARGE SCALE GENOMIC DNA]</scope>
    <source>
        <strain evidence="2 3">RF1</strain>
    </source>
</reference>
<evidence type="ECO:0008006" key="4">
    <source>
        <dbReference type="Google" id="ProtNLM"/>
    </source>
</evidence>
<sequence length="72" mass="8244">MRSGALFLLVLLAVFGSLSASIKKEPSIYCEAVIKIYGPQCGFWNKALSCRRFYEDVKHGRCHEQYLETLEK</sequence>